<name>A0A7V8V8C1_9BACT</name>
<evidence type="ECO:0000313" key="2">
    <source>
        <dbReference type="Proteomes" id="UP000551616"/>
    </source>
</evidence>
<protein>
    <recommendedName>
        <fullName evidence="3">DNA primase/polymerase bifunctional N-terminal domain-containing protein</fullName>
    </recommendedName>
</protein>
<gene>
    <name evidence="1" type="ORF">HOV93_40250</name>
</gene>
<dbReference type="RefSeq" id="WP_207398223.1">
    <property type="nucleotide sequence ID" value="NZ_JABRWO010000011.1"/>
</dbReference>
<evidence type="ECO:0008006" key="3">
    <source>
        <dbReference type="Google" id="ProtNLM"/>
    </source>
</evidence>
<keyword evidence="2" id="KW-1185">Reference proteome</keyword>
<sequence>MTQTLTQLEVTERVTPDNVPEDMRAAKQWVLWRYEERGGKPTKVPYQVNGKPASSTDPTHWVTFGEILAALEDSPEASGIGFVFTPEDNFIGIDLDDCRNPVTGQLTPWSSEIVERFGTYTEVSPSGKGLKLFLRGQFPLDRGRKVNLEGGGAVEVYTKGRYFTVTGQRLEGFTEVAEVDARQLAVFADRYFLPQEKPEIRTDCQPSDTPYAERVSRAQKYISAIPGAVSGQGGHDDTFRVACLLVNGFELDESSAMTILQGWNLTCQPPWTQRELDHKVRSAVKAGANGDRGYMLQVGAEARHEVSPDVDTSHIEAALNGGSEDEGEKSTTLKPSETMPAICLEPPGLIGEVYRYIMRSALYPSPEVALAAAIAFVSVIVCRKVVGFRKATPNLYLMAIAPSGAGKDHPRKVVREILGAAGGTHLIGPESFTSGSAIVESLSHEPAFVSLVDEIGYLFKAISGDRASTWLQEIGTNLLKVWGEGRSIPWRATARADAQYNREVNCPQPVVFGTTTPLVWGHTTESIRDDGLLARFLVLQAYNRSEIQGDLFDESDEEIPASIIERSRSWIELKNGGNLNDQFPTFFKVPFTENAKAAYRQFWDETEEAIKEANETTISMLDRSRELVSRLSVIAACACHDPANGLEGLVIEVSHVEWAIAIAKRSTEIKIYETSRHIAESSHHKSVLKVKRIIQDAGKSGLTKTQLTNKTQWVSRQIRNDIIQGLLEGGDIVAADEPTGKRPKTVYRAV</sequence>
<organism evidence="1 2">
    <name type="scientific">Bremerella alba</name>
    <dbReference type="NCBI Taxonomy" id="980252"/>
    <lineage>
        <taxon>Bacteria</taxon>
        <taxon>Pseudomonadati</taxon>
        <taxon>Planctomycetota</taxon>
        <taxon>Planctomycetia</taxon>
        <taxon>Pirellulales</taxon>
        <taxon>Pirellulaceae</taxon>
        <taxon>Bremerella</taxon>
    </lineage>
</organism>
<dbReference type="EMBL" id="JABRWO010000011">
    <property type="protein sequence ID" value="MBA2116832.1"/>
    <property type="molecule type" value="Genomic_DNA"/>
</dbReference>
<accession>A0A7V8V8C1</accession>
<dbReference type="AlphaFoldDB" id="A0A7V8V8C1"/>
<proteinExistence type="predicted"/>
<dbReference type="InterPro" id="IPR025048">
    <property type="entry name" value="DUF3987"/>
</dbReference>
<dbReference type="Proteomes" id="UP000551616">
    <property type="component" value="Unassembled WGS sequence"/>
</dbReference>
<reference evidence="1 2" key="1">
    <citation type="submission" date="2020-05" db="EMBL/GenBank/DDBJ databases">
        <title>Bremerella alba sp. nov., a novel planctomycete isolated from the surface of the macroalga Fucus spiralis.</title>
        <authorList>
            <person name="Godinho O."/>
            <person name="Botelho R."/>
            <person name="Albuquerque L."/>
            <person name="Wiegand S."/>
            <person name="Da Costa M.S."/>
            <person name="Lobo-Da-Cunha A."/>
            <person name="Jogler C."/>
            <person name="Lage O.M."/>
        </authorList>
    </citation>
    <scope>NUCLEOTIDE SEQUENCE [LARGE SCALE GENOMIC DNA]</scope>
    <source>
        <strain evidence="1 2">FF15</strain>
    </source>
</reference>
<comment type="caution">
    <text evidence="1">The sequence shown here is derived from an EMBL/GenBank/DDBJ whole genome shotgun (WGS) entry which is preliminary data.</text>
</comment>
<evidence type="ECO:0000313" key="1">
    <source>
        <dbReference type="EMBL" id="MBA2116832.1"/>
    </source>
</evidence>
<dbReference type="Pfam" id="PF13148">
    <property type="entry name" value="DUF3987"/>
    <property type="match status" value="1"/>
</dbReference>